<keyword evidence="6" id="KW-1185">Reference proteome</keyword>
<dbReference type="Gene3D" id="3.20.20.80">
    <property type="entry name" value="Glycosidases"/>
    <property type="match status" value="1"/>
</dbReference>
<evidence type="ECO:0000259" key="4">
    <source>
        <dbReference type="Pfam" id="PF01301"/>
    </source>
</evidence>
<dbReference type="Pfam" id="PF01301">
    <property type="entry name" value="Glyco_hydro_35"/>
    <property type="match status" value="1"/>
</dbReference>
<protein>
    <recommendedName>
        <fullName evidence="3">beta-galactosidase</fullName>
        <ecNumber evidence="3">3.2.1.23</ecNumber>
    </recommendedName>
</protein>
<dbReference type="Proteomes" id="UP001374535">
    <property type="component" value="Chromosome 8"/>
</dbReference>
<comment type="catalytic activity">
    <reaction evidence="1">
        <text>Hydrolysis of terminal non-reducing beta-D-galactose residues in beta-D-galactosides.</text>
        <dbReference type="EC" id="3.2.1.23"/>
    </reaction>
</comment>
<dbReference type="EC" id="3.2.1.23" evidence="3"/>
<dbReference type="GO" id="GO:0004565">
    <property type="term" value="F:beta-galactosidase activity"/>
    <property type="evidence" value="ECO:0007669"/>
    <property type="project" value="UniProtKB-EC"/>
</dbReference>
<dbReference type="PANTHER" id="PTHR23421">
    <property type="entry name" value="BETA-GALACTOSIDASE RELATED"/>
    <property type="match status" value="1"/>
</dbReference>
<reference evidence="5 6" key="1">
    <citation type="journal article" date="2023" name="Life. Sci Alliance">
        <title>Evolutionary insights into 3D genome organization and epigenetic landscape of Vigna mungo.</title>
        <authorList>
            <person name="Junaid A."/>
            <person name="Singh B."/>
            <person name="Bhatia S."/>
        </authorList>
    </citation>
    <scope>NUCLEOTIDE SEQUENCE [LARGE SCALE GENOMIC DNA]</scope>
    <source>
        <strain evidence="5">Urdbean</strain>
    </source>
</reference>
<proteinExistence type="inferred from homology"/>
<sequence>MSLREEVGVPGMFDIGFLFGSSMFRAAMRNFTQKIVNMMKAEKLFQTQGGPIIRSQARKEWEIGAPRKAYAQWTAQMVVGLDTGVAWIMCKQEDALDPVAIYQVSVLLILNFQGVKLLGLRNEPNCPAIKVKNSLIFNAFVFCQWAAEHERRLDVVPVFGLQVFGVVLALLEQPKVLSGTGKVLHDALFSYVEVEFKCFFSVLRCKNL</sequence>
<feature type="domain" description="Glycoside hydrolase 35 catalytic" evidence="4">
    <location>
        <begin position="22"/>
        <end position="111"/>
    </location>
</feature>
<dbReference type="GO" id="GO:0005975">
    <property type="term" value="P:carbohydrate metabolic process"/>
    <property type="evidence" value="ECO:0007669"/>
    <property type="project" value="InterPro"/>
</dbReference>
<dbReference type="EMBL" id="CP144693">
    <property type="protein sequence ID" value="WVZ01303.1"/>
    <property type="molecule type" value="Genomic_DNA"/>
</dbReference>
<organism evidence="5 6">
    <name type="scientific">Vigna mungo</name>
    <name type="common">Black gram</name>
    <name type="synonym">Phaseolus mungo</name>
    <dbReference type="NCBI Taxonomy" id="3915"/>
    <lineage>
        <taxon>Eukaryota</taxon>
        <taxon>Viridiplantae</taxon>
        <taxon>Streptophyta</taxon>
        <taxon>Embryophyta</taxon>
        <taxon>Tracheophyta</taxon>
        <taxon>Spermatophyta</taxon>
        <taxon>Magnoliopsida</taxon>
        <taxon>eudicotyledons</taxon>
        <taxon>Gunneridae</taxon>
        <taxon>Pentapetalae</taxon>
        <taxon>rosids</taxon>
        <taxon>fabids</taxon>
        <taxon>Fabales</taxon>
        <taxon>Fabaceae</taxon>
        <taxon>Papilionoideae</taxon>
        <taxon>50 kb inversion clade</taxon>
        <taxon>NPAAA clade</taxon>
        <taxon>indigoferoid/millettioid clade</taxon>
        <taxon>Phaseoleae</taxon>
        <taxon>Vigna</taxon>
    </lineage>
</organism>
<name>A0AAQ3N2C2_VIGMU</name>
<dbReference type="InterPro" id="IPR017853">
    <property type="entry name" value="GH"/>
</dbReference>
<dbReference type="AlphaFoldDB" id="A0AAQ3N2C2"/>
<evidence type="ECO:0000256" key="2">
    <source>
        <dbReference type="ARBA" id="ARBA00009809"/>
    </source>
</evidence>
<dbReference type="SUPFAM" id="SSF51445">
    <property type="entry name" value="(Trans)glycosidases"/>
    <property type="match status" value="1"/>
</dbReference>
<dbReference type="InterPro" id="IPR001944">
    <property type="entry name" value="Glycoside_Hdrlase_35"/>
</dbReference>
<evidence type="ECO:0000313" key="5">
    <source>
        <dbReference type="EMBL" id="WVZ01303.1"/>
    </source>
</evidence>
<dbReference type="InterPro" id="IPR031330">
    <property type="entry name" value="Gly_Hdrlase_35_cat"/>
</dbReference>
<gene>
    <name evidence="5" type="ORF">V8G54_027372</name>
</gene>
<evidence type="ECO:0000313" key="6">
    <source>
        <dbReference type="Proteomes" id="UP001374535"/>
    </source>
</evidence>
<evidence type="ECO:0000256" key="1">
    <source>
        <dbReference type="ARBA" id="ARBA00001412"/>
    </source>
</evidence>
<comment type="similarity">
    <text evidence="2">Belongs to the glycosyl hydrolase 35 family.</text>
</comment>
<accession>A0AAQ3N2C2</accession>
<evidence type="ECO:0000256" key="3">
    <source>
        <dbReference type="ARBA" id="ARBA00012756"/>
    </source>
</evidence>